<reference evidence="1" key="1">
    <citation type="submission" date="2021-08" db="EMBL/GenBank/DDBJ databases">
        <title>The first chromosome-level gecko genome reveals the dynamic sex chromosomes of Neotropical dwarf geckos (Sphaerodactylidae: Sphaerodactylus).</title>
        <authorList>
            <person name="Pinto B.J."/>
            <person name="Keating S.E."/>
            <person name="Gamble T."/>
        </authorList>
    </citation>
    <scope>NUCLEOTIDE SEQUENCE</scope>
    <source>
        <strain evidence="1">TG3544</strain>
    </source>
</reference>
<dbReference type="Proteomes" id="UP000827872">
    <property type="component" value="Linkage Group LG04"/>
</dbReference>
<comment type="caution">
    <text evidence="1">The sequence shown here is derived from an EMBL/GenBank/DDBJ whole genome shotgun (WGS) entry which is preliminary data.</text>
</comment>
<dbReference type="EMBL" id="CM037617">
    <property type="protein sequence ID" value="KAH8004797.1"/>
    <property type="molecule type" value="Genomic_DNA"/>
</dbReference>
<name>A0ACB8FHR3_9SAUR</name>
<sequence>MSQACTSGREAPCRREASEKFQHFALCVAAAELSDAERSAVPHQLCSEDLAGFLRPVLFVLFCSEREKRREGKGKRRKQKHAQPSALTCRCAPKRHIQDAFLR</sequence>
<evidence type="ECO:0000313" key="1">
    <source>
        <dbReference type="EMBL" id="KAH8004797.1"/>
    </source>
</evidence>
<gene>
    <name evidence="1" type="ORF">K3G42_019801</name>
</gene>
<protein>
    <submittedName>
        <fullName evidence="1">Uncharacterized protein</fullName>
    </submittedName>
</protein>
<organism evidence="1 2">
    <name type="scientific">Sphaerodactylus townsendi</name>
    <dbReference type="NCBI Taxonomy" id="933632"/>
    <lineage>
        <taxon>Eukaryota</taxon>
        <taxon>Metazoa</taxon>
        <taxon>Chordata</taxon>
        <taxon>Craniata</taxon>
        <taxon>Vertebrata</taxon>
        <taxon>Euteleostomi</taxon>
        <taxon>Lepidosauria</taxon>
        <taxon>Squamata</taxon>
        <taxon>Bifurcata</taxon>
        <taxon>Gekkota</taxon>
        <taxon>Sphaerodactylidae</taxon>
        <taxon>Sphaerodactylus</taxon>
    </lineage>
</organism>
<proteinExistence type="predicted"/>
<accession>A0ACB8FHR3</accession>
<keyword evidence="2" id="KW-1185">Reference proteome</keyword>
<evidence type="ECO:0000313" key="2">
    <source>
        <dbReference type="Proteomes" id="UP000827872"/>
    </source>
</evidence>